<keyword evidence="1" id="KW-0132">Cell division</keyword>
<evidence type="ECO:0000256" key="1">
    <source>
        <dbReference type="ARBA" id="ARBA00022618"/>
    </source>
</evidence>
<dbReference type="EMBL" id="KN881676">
    <property type="protein sequence ID" value="KIY50296.1"/>
    <property type="molecule type" value="Genomic_DNA"/>
</dbReference>
<feature type="non-terminal residue" evidence="5">
    <location>
        <position position="1"/>
    </location>
</feature>
<dbReference type="InterPro" id="IPR001849">
    <property type="entry name" value="PH_domain"/>
</dbReference>
<dbReference type="GO" id="GO:0005525">
    <property type="term" value="F:GTP binding"/>
    <property type="evidence" value="ECO:0007669"/>
    <property type="project" value="TreeGrafter"/>
</dbReference>
<feature type="compositionally biased region" description="Low complexity" evidence="3">
    <location>
        <begin position="73"/>
        <end position="95"/>
    </location>
</feature>
<keyword evidence="2" id="KW-0131">Cell cycle</keyword>
<dbReference type="OrthoDB" id="2123378at2759"/>
<feature type="region of interest" description="Disordered" evidence="3">
    <location>
        <begin position="282"/>
        <end position="301"/>
    </location>
</feature>
<organism evidence="5 6">
    <name type="scientific">Fistulina hepatica ATCC 64428</name>
    <dbReference type="NCBI Taxonomy" id="1128425"/>
    <lineage>
        <taxon>Eukaryota</taxon>
        <taxon>Fungi</taxon>
        <taxon>Dikarya</taxon>
        <taxon>Basidiomycota</taxon>
        <taxon>Agaricomycotina</taxon>
        <taxon>Agaricomycetes</taxon>
        <taxon>Agaricomycetidae</taxon>
        <taxon>Agaricales</taxon>
        <taxon>Fistulinaceae</taxon>
        <taxon>Fistulina</taxon>
    </lineage>
</organism>
<evidence type="ECO:0000313" key="6">
    <source>
        <dbReference type="Proteomes" id="UP000054144"/>
    </source>
</evidence>
<name>A0A0D7AG85_9AGAR</name>
<dbReference type="PANTHER" id="PTHR36100">
    <property type="entry name" value="BUD SITE SELECTION PROTEIN 4"/>
    <property type="match status" value="1"/>
</dbReference>
<keyword evidence="6" id="KW-1185">Reference proteome</keyword>
<gene>
    <name evidence="5" type="ORF">FISHEDRAFT_39332</name>
</gene>
<dbReference type="InterPro" id="IPR052007">
    <property type="entry name" value="Bud4"/>
</dbReference>
<evidence type="ECO:0000256" key="2">
    <source>
        <dbReference type="ARBA" id="ARBA00023306"/>
    </source>
</evidence>
<evidence type="ECO:0000259" key="4">
    <source>
        <dbReference type="PROSITE" id="PS50003"/>
    </source>
</evidence>
<dbReference type="InterPro" id="IPR011993">
    <property type="entry name" value="PH-like_dom_sf"/>
</dbReference>
<dbReference type="SUPFAM" id="SSF50729">
    <property type="entry name" value="PH domain-like"/>
    <property type="match status" value="1"/>
</dbReference>
<accession>A0A0D7AG85</accession>
<feature type="domain" description="PH" evidence="4">
    <location>
        <begin position="222"/>
        <end position="343"/>
    </location>
</feature>
<dbReference type="AlphaFoldDB" id="A0A0D7AG85"/>
<dbReference type="Gene3D" id="2.30.29.30">
    <property type="entry name" value="Pleckstrin-homology domain (PH domain)/Phosphotyrosine-binding domain (PTB)"/>
    <property type="match status" value="1"/>
</dbReference>
<evidence type="ECO:0000256" key="3">
    <source>
        <dbReference type="SAM" id="MobiDB-lite"/>
    </source>
</evidence>
<dbReference type="GO" id="GO:0051301">
    <property type="term" value="P:cell division"/>
    <property type="evidence" value="ECO:0007669"/>
    <property type="project" value="UniProtKB-KW"/>
</dbReference>
<evidence type="ECO:0000313" key="5">
    <source>
        <dbReference type="EMBL" id="KIY50296.1"/>
    </source>
</evidence>
<reference evidence="5 6" key="1">
    <citation type="journal article" date="2015" name="Fungal Genet. Biol.">
        <title>Evolution of novel wood decay mechanisms in Agaricales revealed by the genome sequences of Fistulina hepatica and Cylindrobasidium torrendii.</title>
        <authorList>
            <person name="Floudas D."/>
            <person name="Held B.W."/>
            <person name="Riley R."/>
            <person name="Nagy L.G."/>
            <person name="Koehler G."/>
            <person name="Ransdell A.S."/>
            <person name="Younus H."/>
            <person name="Chow J."/>
            <person name="Chiniquy J."/>
            <person name="Lipzen A."/>
            <person name="Tritt A."/>
            <person name="Sun H."/>
            <person name="Haridas S."/>
            <person name="LaButti K."/>
            <person name="Ohm R.A."/>
            <person name="Kues U."/>
            <person name="Blanchette R.A."/>
            <person name="Grigoriev I.V."/>
            <person name="Minto R.E."/>
            <person name="Hibbett D.S."/>
        </authorList>
    </citation>
    <scope>NUCLEOTIDE SEQUENCE [LARGE SCALE GENOMIC DNA]</scope>
    <source>
        <strain evidence="5 6">ATCC 64428</strain>
    </source>
</reference>
<sequence>FSCTLNNGIHFVTTPDVPLGRGCRINQEFELIEHSKLEFTLTLKVRRDPHIIAQFKTMVPLPANPPPIPPVMPQVSSSSSSKGSGRSGMRGFFSSPKKHKGKATPSPPAPSAPSASVQMKPQAPVCLTENLARYLKPDGTLARAFVAFKDVAHRCDTRLFETCYPLIGQRMELGNKFSNMQVGELVLQIFRLPPLPGIPPDQLPQSLDECHRGLRHINWHKVTYFEGTLTQNGGDCSSWRRRQLRVIGGNLVAFNDVTKRAIAKIDLKKALSVEDDQAPRSALCSPASGMSQATSRNADDYDGMHGVERSFRLVFPGNEEIIFFADTDAEKARWLEVLRALIGHIPPYPLWAELLWQRQEEINKRSLATAVSSQPARR</sequence>
<proteinExistence type="predicted"/>
<dbReference type="Pfam" id="PF00169">
    <property type="entry name" value="PH"/>
    <property type="match status" value="1"/>
</dbReference>
<feature type="region of interest" description="Disordered" evidence="3">
    <location>
        <begin position="62"/>
        <end position="117"/>
    </location>
</feature>
<dbReference type="SMART" id="SM00233">
    <property type="entry name" value="PH"/>
    <property type="match status" value="1"/>
</dbReference>
<dbReference type="PANTHER" id="PTHR36100:SF1">
    <property type="entry name" value="BUD SITE SELECTION PROTEIN 4"/>
    <property type="match status" value="1"/>
</dbReference>
<feature type="compositionally biased region" description="Pro residues" evidence="3">
    <location>
        <begin position="62"/>
        <end position="72"/>
    </location>
</feature>
<dbReference type="PROSITE" id="PS50003">
    <property type="entry name" value="PH_DOMAIN"/>
    <property type="match status" value="1"/>
</dbReference>
<protein>
    <submittedName>
        <fullName evidence="5">PH-domain-containing protein</fullName>
    </submittedName>
</protein>
<dbReference type="Proteomes" id="UP000054144">
    <property type="component" value="Unassembled WGS sequence"/>
</dbReference>